<dbReference type="Pfam" id="PF18138">
    <property type="entry name" value="bacHORMA_1"/>
    <property type="match status" value="1"/>
</dbReference>
<protein>
    <recommendedName>
        <fullName evidence="1">Bacterial HORMA domain-containing protein</fullName>
    </recommendedName>
</protein>
<evidence type="ECO:0000259" key="1">
    <source>
        <dbReference type="Pfam" id="PF18138"/>
    </source>
</evidence>
<comment type="caution">
    <text evidence="2">The sequence shown here is derived from an EMBL/GenBank/DDBJ whole genome shotgun (WGS) entry which is preliminary data.</text>
</comment>
<reference evidence="2 3" key="1">
    <citation type="submission" date="2024-06" db="EMBL/GenBank/DDBJ databases">
        <title>The Natural Products Discovery Center: Release of the First 8490 Sequenced Strains for Exploring Actinobacteria Biosynthetic Diversity.</title>
        <authorList>
            <person name="Kalkreuter E."/>
            <person name="Kautsar S.A."/>
            <person name="Yang D."/>
            <person name="Bader C.D."/>
            <person name="Teijaro C.N."/>
            <person name="Fluegel L."/>
            <person name="Davis C.M."/>
            <person name="Simpson J.R."/>
            <person name="Lauterbach L."/>
            <person name="Steele A.D."/>
            <person name="Gui C."/>
            <person name="Meng S."/>
            <person name="Li G."/>
            <person name="Viehrig K."/>
            <person name="Ye F."/>
            <person name="Su P."/>
            <person name="Kiefer A.F."/>
            <person name="Nichols A."/>
            <person name="Cepeda A.J."/>
            <person name="Yan W."/>
            <person name="Fan B."/>
            <person name="Jiang Y."/>
            <person name="Adhikari A."/>
            <person name="Zheng C.-J."/>
            <person name="Schuster L."/>
            <person name="Cowan T.M."/>
            <person name="Smanski M.J."/>
            <person name="Chevrette M.G."/>
            <person name="De Carvalho L.P.S."/>
            <person name="Shen B."/>
        </authorList>
    </citation>
    <scope>NUCLEOTIDE SEQUENCE [LARGE SCALE GENOMIC DNA]</scope>
    <source>
        <strain evidence="2 3">NPDC006337</strain>
    </source>
</reference>
<organism evidence="2 3">
    <name type="scientific">Streptomyces lavendulocolor</name>
    <dbReference type="NCBI Taxonomy" id="67316"/>
    <lineage>
        <taxon>Bacteria</taxon>
        <taxon>Bacillati</taxon>
        <taxon>Actinomycetota</taxon>
        <taxon>Actinomycetes</taxon>
        <taxon>Kitasatosporales</taxon>
        <taxon>Streptomycetaceae</taxon>
        <taxon>Streptomyces</taxon>
    </lineage>
</organism>
<feature type="domain" description="Bacterial HORMA" evidence="1">
    <location>
        <begin position="2"/>
        <end position="165"/>
    </location>
</feature>
<keyword evidence="3" id="KW-1185">Reference proteome</keyword>
<dbReference type="InterPro" id="IPR041162">
    <property type="entry name" value="Bact_HORMA_1"/>
</dbReference>
<accession>A0ABV2VYI2</accession>
<dbReference type="RefSeq" id="WP_359656310.1">
    <property type="nucleotide sequence ID" value="NZ_JBEXZP010000125.1"/>
</dbReference>
<gene>
    <name evidence="2" type="ORF">ABZ508_03055</name>
</gene>
<name>A0ABV2VYI2_9ACTN</name>
<dbReference type="Proteomes" id="UP001550378">
    <property type="component" value="Unassembled WGS sequence"/>
</dbReference>
<proteinExistence type="predicted"/>
<dbReference type="EMBL" id="JBEXZR010000002">
    <property type="protein sequence ID" value="MEU0706346.1"/>
    <property type="molecule type" value="Genomic_DNA"/>
</dbReference>
<evidence type="ECO:0000313" key="2">
    <source>
        <dbReference type="EMBL" id="MEU0706346.1"/>
    </source>
</evidence>
<sequence length="168" mass="18567">MSSYTYAESFTRVHARRLAGRVATDLRQSHVLYGVPGSGRLDDYRLELEELLLGGYVAEYQFGFEKSDQVVWSLRYKVGPDGSLGGTGSAGGVPHGLDVSGANWFNFLTFSNSWHLLGEPGRDSVNTRLPFLRTTGSLPSDGHGQWITDRTYSAGGVEVQRTTFRSWL</sequence>
<evidence type="ECO:0000313" key="3">
    <source>
        <dbReference type="Proteomes" id="UP001550378"/>
    </source>
</evidence>